<evidence type="ECO:0000256" key="2">
    <source>
        <dbReference type="ARBA" id="ARBA00005779"/>
    </source>
</evidence>
<dbReference type="RefSeq" id="WP_184264091.1">
    <property type="nucleotide sequence ID" value="NZ_JACIIX010000010.1"/>
</dbReference>
<dbReference type="EMBL" id="JACIIX010000010">
    <property type="protein sequence ID" value="MBB6211273.1"/>
    <property type="molecule type" value="Genomic_DNA"/>
</dbReference>
<comment type="subcellular location">
    <subcellularLocation>
        <location evidence="1">Cell membrane</location>
        <topology evidence="1">Multi-pass membrane protein</topology>
    </subcellularLocation>
</comment>
<proteinExistence type="inferred from homology"/>
<sequence>MLFSPEAFPLQNLLSFAAYFATAAVLLFVFQWIYTRVTPYDEVALIKANKAAAAVTYGGALIGFVLPLASVIAHSVSLVDMAVWSVIAGTVQLLVFFAVRLFYPGLSASITANELAPALKLAFVSVAVGILNAACMTY</sequence>
<evidence type="ECO:0000313" key="9">
    <source>
        <dbReference type="Proteomes" id="UP000544872"/>
    </source>
</evidence>
<evidence type="ECO:0000256" key="5">
    <source>
        <dbReference type="ARBA" id="ARBA00022989"/>
    </source>
</evidence>
<evidence type="ECO:0000256" key="7">
    <source>
        <dbReference type="SAM" id="Phobius"/>
    </source>
</evidence>
<feature type="transmembrane region" description="Helical" evidence="7">
    <location>
        <begin position="81"/>
        <end position="103"/>
    </location>
</feature>
<feature type="transmembrane region" description="Helical" evidence="7">
    <location>
        <begin position="115"/>
        <end position="135"/>
    </location>
</feature>
<reference evidence="8 9" key="1">
    <citation type="submission" date="2020-08" db="EMBL/GenBank/DDBJ databases">
        <title>Genomic Encyclopedia of Type Strains, Phase IV (KMG-IV): sequencing the most valuable type-strain genomes for metagenomic binning, comparative biology and taxonomic classification.</title>
        <authorList>
            <person name="Goeker M."/>
        </authorList>
    </citation>
    <scope>NUCLEOTIDE SEQUENCE [LARGE SCALE GENOMIC DNA]</scope>
    <source>
        <strain evidence="8 9">DSM 11590</strain>
    </source>
</reference>
<evidence type="ECO:0000313" key="8">
    <source>
        <dbReference type="EMBL" id="MBB6211273.1"/>
    </source>
</evidence>
<keyword evidence="9" id="KW-1185">Reference proteome</keyword>
<evidence type="ECO:0000256" key="4">
    <source>
        <dbReference type="ARBA" id="ARBA00022692"/>
    </source>
</evidence>
<feature type="transmembrane region" description="Helical" evidence="7">
    <location>
        <begin position="54"/>
        <end position="74"/>
    </location>
</feature>
<protein>
    <submittedName>
        <fullName evidence="8">Putative membrane protein</fullName>
    </submittedName>
</protein>
<dbReference type="InterPro" id="IPR007140">
    <property type="entry name" value="DUF350"/>
</dbReference>
<comment type="caution">
    <text evidence="8">The sequence shown here is derived from an EMBL/GenBank/DDBJ whole genome shotgun (WGS) entry which is preliminary data.</text>
</comment>
<dbReference type="Proteomes" id="UP000544872">
    <property type="component" value="Unassembled WGS sequence"/>
</dbReference>
<comment type="similarity">
    <text evidence="2">Belongs to the UPF0719 family.</text>
</comment>
<dbReference type="PANTHER" id="PTHR40043:SF1">
    <property type="entry name" value="UPF0719 INNER MEMBRANE PROTEIN YJFL"/>
    <property type="match status" value="1"/>
</dbReference>
<gene>
    <name evidence="8" type="ORF">FHS48_002710</name>
</gene>
<name>A0A7W9ZHP5_NOVIT</name>
<organism evidence="8 9">
    <name type="scientific">Novispirillum itersonii</name>
    <name type="common">Aquaspirillum itersonii</name>
    <dbReference type="NCBI Taxonomy" id="189"/>
    <lineage>
        <taxon>Bacteria</taxon>
        <taxon>Pseudomonadati</taxon>
        <taxon>Pseudomonadota</taxon>
        <taxon>Alphaproteobacteria</taxon>
        <taxon>Rhodospirillales</taxon>
        <taxon>Novispirillaceae</taxon>
        <taxon>Novispirillum</taxon>
    </lineage>
</organism>
<evidence type="ECO:0000256" key="3">
    <source>
        <dbReference type="ARBA" id="ARBA00022475"/>
    </source>
</evidence>
<dbReference type="PANTHER" id="PTHR40043">
    <property type="entry name" value="UPF0719 INNER MEMBRANE PROTEIN YJFL"/>
    <property type="match status" value="1"/>
</dbReference>
<dbReference type="GO" id="GO:0005886">
    <property type="term" value="C:plasma membrane"/>
    <property type="evidence" value="ECO:0007669"/>
    <property type="project" value="UniProtKB-SubCell"/>
</dbReference>
<dbReference type="Pfam" id="PF03994">
    <property type="entry name" value="DUF350"/>
    <property type="match status" value="1"/>
</dbReference>
<keyword evidence="5 7" id="KW-1133">Transmembrane helix</keyword>
<keyword evidence="4 7" id="KW-0812">Transmembrane</keyword>
<evidence type="ECO:0000256" key="1">
    <source>
        <dbReference type="ARBA" id="ARBA00004651"/>
    </source>
</evidence>
<feature type="transmembrane region" description="Helical" evidence="7">
    <location>
        <begin position="12"/>
        <end position="34"/>
    </location>
</feature>
<keyword evidence="3" id="KW-1003">Cell membrane</keyword>
<keyword evidence="6 7" id="KW-0472">Membrane</keyword>
<evidence type="ECO:0000256" key="6">
    <source>
        <dbReference type="ARBA" id="ARBA00023136"/>
    </source>
</evidence>
<dbReference type="AlphaFoldDB" id="A0A7W9ZHP5"/>
<accession>A0A7W9ZHP5</accession>